<name>A0AAV7QYN8_PLEWA</name>
<proteinExistence type="predicted"/>
<evidence type="ECO:0000313" key="1">
    <source>
        <dbReference type="EMBL" id="KAJ1143540.1"/>
    </source>
</evidence>
<sequence length="122" mass="14263">MEADLRSLVTELTILRDEHRKLKDCVTEGEQTLAVIQPQTLDNLQAIEDLQEYVHLLEEHASYTKGCYWRCNVCIIGMREDMEGRDPLKFLDTWFHSFVPASDLSYFSLERAHRVPACRHPQ</sequence>
<accession>A0AAV7QYN8</accession>
<dbReference type="AlphaFoldDB" id="A0AAV7QYN8"/>
<evidence type="ECO:0000313" key="2">
    <source>
        <dbReference type="Proteomes" id="UP001066276"/>
    </source>
</evidence>
<reference evidence="1" key="1">
    <citation type="journal article" date="2022" name="bioRxiv">
        <title>Sequencing and chromosome-scale assembly of the giantPleurodeles waltlgenome.</title>
        <authorList>
            <person name="Brown T."/>
            <person name="Elewa A."/>
            <person name="Iarovenko S."/>
            <person name="Subramanian E."/>
            <person name="Araus A.J."/>
            <person name="Petzold A."/>
            <person name="Susuki M."/>
            <person name="Suzuki K.-i.T."/>
            <person name="Hayashi T."/>
            <person name="Toyoda A."/>
            <person name="Oliveira C."/>
            <person name="Osipova E."/>
            <person name="Leigh N.D."/>
            <person name="Simon A."/>
            <person name="Yun M.H."/>
        </authorList>
    </citation>
    <scope>NUCLEOTIDE SEQUENCE</scope>
    <source>
        <strain evidence="1">20211129_DDA</strain>
        <tissue evidence="1">Liver</tissue>
    </source>
</reference>
<gene>
    <name evidence="1" type="ORF">NDU88_009848</name>
</gene>
<organism evidence="1 2">
    <name type="scientific">Pleurodeles waltl</name>
    <name type="common">Iberian ribbed newt</name>
    <dbReference type="NCBI Taxonomy" id="8319"/>
    <lineage>
        <taxon>Eukaryota</taxon>
        <taxon>Metazoa</taxon>
        <taxon>Chordata</taxon>
        <taxon>Craniata</taxon>
        <taxon>Vertebrata</taxon>
        <taxon>Euteleostomi</taxon>
        <taxon>Amphibia</taxon>
        <taxon>Batrachia</taxon>
        <taxon>Caudata</taxon>
        <taxon>Salamandroidea</taxon>
        <taxon>Salamandridae</taxon>
        <taxon>Pleurodelinae</taxon>
        <taxon>Pleurodeles</taxon>
    </lineage>
</organism>
<protein>
    <submittedName>
        <fullName evidence="1">Uncharacterized protein</fullName>
    </submittedName>
</protein>
<dbReference type="Proteomes" id="UP001066276">
    <property type="component" value="Chromosome 6"/>
</dbReference>
<dbReference type="EMBL" id="JANPWB010000010">
    <property type="protein sequence ID" value="KAJ1143540.1"/>
    <property type="molecule type" value="Genomic_DNA"/>
</dbReference>
<dbReference type="Gene3D" id="3.30.70.1820">
    <property type="entry name" value="L1 transposable element, RRM domain"/>
    <property type="match status" value="1"/>
</dbReference>
<keyword evidence="2" id="KW-1185">Reference proteome</keyword>
<comment type="caution">
    <text evidence="1">The sequence shown here is derived from an EMBL/GenBank/DDBJ whole genome shotgun (WGS) entry which is preliminary data.</text>
</comment>